<keyword evidence="3" id="KW-0804">Transcription</keyword>
<dbReference type="InterPro" id="IPR009057">
    <property type="entry name" value="Homeodomain-like_sf"/>
</dbReference>
<comment type="caution">
    <text evidence="7">The sequence shown here is derived from an EMBL/GenBank/DDBJ whole genome shotgun (WGS) entry which is preliminary data.</text>
</comment>
<dbReference type="InterPro" id="IPR041678">
    <property type="entry name" value="TetR_C_16"/>
</dbReference>
<dbReference type="SUPFAM" id="SSF48498">
    <property type="entry name" value="Tetracyclin repressor-like, C-terminal domain"/>
    <property type="match status" value="1"/>
</dbReference>
<keyword evidence="1" id="KW-0805">Transcription regulation</keyword>
<evidence type="ECO:0000259" key="6">
    <source>
        <dbReference type="PROSITE" id="PS50977"/>
    </source>
</evidence>
<evidence type="ECO:0000256" key="4">
    <source>
        <dbReference type="PROSITE-ProRule" id="PRU00335"/>
    </source>
</evidence>
<dbReference type="InterPro" id="IPR050109">
    <property type="entry name" value="HTH-type_TetR-like_transc_reg"/>
</dbReference>
<dbReference type="InterPro" id="IPR001647">
    <property type="entry name" value="HTH_TetR"/>
</dbReference>
<evidence type="ECO:0000256" key="5">
    <source>
        <dbReference type="SAM" id="MobiDB-lite"/>
    </source>
</evidence>
<dbReference type="PRINTS" id="PR00455">
    <property type="entry name" value="HTHTETR"/>
</dbReference>
<dbReference type="Pfam" id="PF00440">
    <property type="entry name" value="TetR_N"/>
    <property type="match status" value="1"/>
</dbReference>
<feature type="region of interest" description="Disordered" evidence="5">
    <location>
        <begin position="1"/>
        <end position="20"/>
    </location>
</feature>
<feature type="DNA-binding region" description="H-T-H motif" evidence="4">
    <location>
        <begin position="40"/>
        <end position="59"/>
    </location>
</feature>
<dbReference type="SUPFAM" id="SSF46689">
    <property type="entry name" value="Homeodomain-like"/>
    <property type="match status" value="1"/>
</dbReference>
<feature type="domain" description="HTH tetR-type" evidence="6">
    <location>
        <begin position="17"/>
        <end position="77"/>
    </location>
</feature>
<dbReference type="PANTHER" id="PTHR30055">
    <property type="entry name" value="HTH-TYPE TRANSCRIPTIONAL REGULATOR RUTR"/>
    <property type="match status" value="1"/>
</dbReference>
<keyword evidence="8" id="KW-1185">Reference proteome</keyword>
<dbReference type="Gene3D" id="1.10.10.60">
    <property type="entry name" value="Homeodomain-like"/>
    <property type="match status" value="1"/>
</dbReference>
<dbReference type="Gene3D" id="1.10.357.10">
    <property type="entry name" value="Tetracycline Repressor, domain 2"/>
    <property type="match status" value="1"/>
</dbReference>
<proteinExistence type="predicted"/>
<evidence type="ECO:0000256" key="2">
    <source>
        <dbReference type="ARBA" id="ARBA00023125"/>
    </source>
</evidence>
<dbReference type="InterPro" id="IPR036271">
    <property type="entry name" value="Tet_transcr_reg_TetR-rel_C_sf"/>
</dbReference>
<evidence type="ECO:0000256" key="1">
    <source>
        <dbReference type="ARBA" id="ARBA00023015"/>
    </source>
</evidence>
<dbReference type="Pfam" id="PF17920">
    <property type="entry name" value="TetR_C_16"/>
    <property type="match status" value="1"/>
</dbReference>
<dbReference type="PANTHER" id="PTHR30055:SF234">
    <property type="entry name" value="HTH-TYPE TRANSCRIPTIONAL REGULATOR BETI"/>
    <property type="match status" value="1"/>
</dbReference>
<evidence type="ECO:0000313" key="7">
    <source>
        <dbReference type="EMBL" id="GAA5518373.1"/>
    </source>
</evidence>
<accession>A0ABP9WGL3</accession>
<keyword evidence="2 4" id="KW-0238">DNA-binding</keyword>
<evidence type="ECO:0000256" key="3">
    <source>
        <dbReference type="ARBA" id="ARBA00023163"/>
    </source>
</evidence>
<dbReference type="EMBL" id="BAABRR010000003">
    <property type="protein sequence ID" value="GAA5518373.1"/>
    <property type="molecule type" value="Genomic_DNA"/>
</dbReference>
<protein>
    <submittedName>
        <fullName evidence="7">HTH-type transcriptional regulator BetI</fullName>
    </submittedName>
</protein>
<sequence length="199" mass="21411">MTPQERARSRGPRGGDSDTRGDIVAAATRVFGEKGYAASSVREIARTAGVDPALVRHYFPAKSDLFVEVMRPLAENDERVVALLALPRERLGDGLLRLALDLWEDPVTGARMRAVLASAVSTHEVGAAMAGVMMRDLVLRLVREDRAPERAAACATQLTGLALGRYVLEVPPLATASRDTLSALYAPTLQRYLDGDLSG</sequence>
<dbReference type="Proteomes" id="UP001426770">
    <property type="component" value="Unassembled WGS sequence"/>
</dbReference>
<dbReference type="PROSITE" id="PS50977">
    <property type="entry name" value="HTH_TETR_2"/>
    <property type="match status" value="1"/>
</dbReference>
<name>A0ABP9WGL3_9MICO</name>
<gene>
    <name evidence="7" type="primary">betI</name>
    <name evidence="7" type="ORF">Lsed01_00798</name>
</gene>
<organism evidence="7 8">
    <name type="scientific">Demequina sediminis</name>
    <dbReference type="NCBI Taxonomy" id="1930058"/>
    <lineage>
        <taxon>Bacteria</taxon>
        <taxon>Bacillati</taxon>
        <taxon>Actinomycetota</taxon>
        <taxon>Actinomycetes</taxon>
        <taxon>Micrococcales</taxon>
        <taxon>Demequinaceae</taxon>
        <taxon>Demequina</taxon>
    </lineage>
</organism>
<reference evidence="7 8" key="1">
    <citation type="submission" date="2024-02" db="EMBL/GenBank/DDBJ databases">
        <title>Lysinimicrobium sediminis NBRC 112286.</title>
        <authorList>
            <person name="Ichikawa N."/>
            <person name="Katano-Makiyama Y."/>
            <person name="Hidaka K."/>
        </authorList>
    </citation>
    <scope>NUCLEOTIDE SEQUENCE [LARGE SCALE GENOMIC DNA]</scope>
    <source>
        <strain evidence="7 8">NBRC 112286</strain>
    </source>
</reference>
<evidence type="ECO:0000313" key="8">
    <source>
        <dbReference type="Proteomes" id="UP001426770"/>
    </source>
</evidence>